<accession>A0A3B0V990</accession>
<evidence type="ECO:0008006" key="2">
    <source>
        <dbReference type="Google" id="ProtNLM"/>
    </source>
</evidence>
<evidence type="ECO:0000313" key="1">
    <source>
        <dbReference type="EMBL" id="VAW37330.1"/>
    </source>
</evidence>
<reference evidence="1" key="1">
    <citation type="submission" date="2018-06" db="EMBL/GenBank/DDBJ databases">
        <authorList>
            <person name="Zhirakovskaya E."/>
        </authorList>
    </citation>
    <scope>NUCLEOTIDE SEQUENCE</scope>
</reference>
<protein>
    <recommendedName>
        <fullName evidence="2">Metal-dependent phosphohydrolase</fullName>
    </recommendedName>
</protein>
<dbReference type="SUPFAM" id="SSF109604">
    <property type="entry name" value="HD-domain/PDEase-like"/>
    <property type="match status" value="1"/>
</dbReference>
<dbReference type="Gene3D" id="1.10.3210.10">
    <property type="entry name" value="Hypothetical protein af1432"/>
    <property type="match status" value="1"/>
</dbReference>
<dbReference type="EMBL" id="UOEU01000662">
    <property type="protein sequence ID" value="VAW37330.1"/>
    <property type="molecule type" value="Genomic_DNA"/>
</dbReference>
<gene>
    <name evidence="1" type="ORF">MNBD_CHLOROFLEXI01-1427</name>
</gene>
<name>A0A3B0V990_9ZZZZ</name>
<proteinExistence type="predicted"/>
<dbReference type="AlphaFoldDB" id="A0A3B0V990"/>
<sequence length="196" mass="21853">MMLNLQSLMIEHFVKALKDAYTQTYSLMEPQYANILEWTGRLALENIANSDALYHNVDHTIMVTLVGQSILKGKHLCEGGITPSDWLHFMMALLCHDIGYVKGVCRQDKDGVYATGIDGGVVQLPFGSTDAALTPYHVNRSKLFVQERFGNALVSQVDAKTIANYIEMTRFPVPDDPFYKETKSFAGLVRAADFIG</sequence>
<organism evidence="1">
    <name type="scientific">hydrothermal vent metagenome</name>
    <dbReference type="NCBI Taxonomy" id="652676"/>
    <lineage>
        <taxon>unclassified sequences</taxon>
        <taxon>metagenomes</taxon>
        <taxon>ecological metagenomes</taxon>
    </lineage>
</organism>
<feature type="non-terminal residue" evidence="1">
    <location>
        <position position="196"/>
    </location>
</feature>